<keyword evidence="3" id="KW-1185">Reference proteome</keyword>
<dbReference type="SUPFAM" id="SSF54593">
    <property type="entry name" value="Glyoxalase/Bleomycin resistance protein/Dihydroxybiphenyl dioxygenase"/>
    <property type="match status" value="1"/>
</dbReference>
<organism evidence="2 3">
    <name type="scientific">Aquipuribacter hungaricus</name>
    <dbReference type="NCBI Taxonomy" id="545624"/>
    <lineage>
        <taxon>Bacteria</taxon>
        <taxon>Bacillati</taxon>
        <taxon>Actinomycetota</taxon>
        <taxon>Actinomycetes</taxon>
        <taxon>Micrococcales</taxon>
        <taxon>Intrasporangiaceae</taxon>
        <taxon>Aquipuribacter</taxon>
    </lineage>
</organism>
<dbReference type="InterPro" id="IPR029068">
    <property type="entry name" value="Glyas_Bleomycin-R_OHBP_Dase"/>
</dbReference>
<reference evidence="3" key="1">
    <citation type="journal article" date="2019" name="Int. J. Syst. Evol. Microbiol.">
        <title>The Global Catalogue of Microorganisms (GCM) 10K type strain sequencing project: providing services to taxonomists for standard genome sequencing and annotation.</title>
        <authorList>
            <consortium name="The Broad Institute Genomics Platform"/>
            <consortium name="The Broad Institute Genome Sequencing Center for Infectious Disease"/>
            <person name="Wu L."/>
            <person name="Ma J."/>
        </authorList>
    </citation>
    <scope>NUCLEOTIDE SEQUENCE [LARGE SCALE GENOMIC DNA]</scope>
    <source>
        <strain evidence="3">NCAIM B.02333</strain>
    </source>
</reference>
<dbReference type="EMBL" id="JBHRWW010000001">
    <property type="protein sequence ID" value="MFC3687216.1"/>
    <property type="molecule type" value="Genomic_DNA"/>
</dbReference>
<dbReference type="Pfam" id="PF06983">
    <property type="entry name" value="3-dmu-9_3-mt"/>
    <property type="match status" value="1"/>
</dbReference>
<feature type="domain" description="PhnB-like" evidence="1">
    <location>
        <begin position="6"/>
        <end position="132"/>
    </location>
</feature>
<protein>
    <submittedName>
        <fullName evidence="2">VOC family protein</fullName>
    </submittedName>
</protein>
<evidence type="ECO:0000313" key="3">
    <source>
        <dbReference type="Proteomes" id="UP001595685"/>
    </source>
</evidence>
<evidence type="ECO:0000313" key="2">
    <source>
        <dbReference type="EMBL" id="MFC3687216.1"/>
    </source>
</evidence>
<dbReference type="Proteomes" id="UP001595685">
    <property type="component" value="Unassembled WGS sequence"/>
</dbReference>
<dbReference type="InterPro" id="IPR028973">
    <property type="entry name" value="PhnB-like"/>
</dbReference>
<dbReference type="CDD" id="cd06588">
    <property type="entry name" value="PhnB_like"/>
    <property type="match status" value="1"/>
</dbReference>
<dbReference type="RefSeq" id="WP_340290549.1">
    <property type="nucleotide sequence ID" value="NZ_JBBEOI010000020.1"/>
</dbReference>
<dbReference type="PANTHER" id="PTHR33990:SF1">
    <property type="entry name" value="PROTEIN YJDN"/>
    <property type="match status" value="1"/>
</dbReference>
<accession>A0ABV7WDT0</accession>
<gene>
    <name evidence="2" type="ORF">ACFOLH_02540</name>
</gene>
<evidence type="ECO:0000259" key="1">
    <source>
        <dbReference type="Pfam" id="PF06983"/>
    </source>
</evidence>
<proteinExistence type="predicted"/>
<comment type="caution">
    <text evidence="2">The sequence shown here is derived from an EMBL/GenBank/DDBJ whole genome shotgun (WGS) entry which is preliminary data.</text>
</comment>
<dbReference type="Gene3D" id="3.10.180.10">
    <property type="entry name" value="2,3-Dihydroxybiphenyl 1,2-Dioxygenase, domain 1"/>
    <property type="match status" value="1"/>
</dbReference>
<dbReference type="PANTHER" id="PTHR33990">
    <property type="entry name" value="PROTEIN YJDN-RELATED"/>
    <property type="match status" value="1"/>
</dbReference>
<sequence length="142" mass="15471">MTTYLAPYLSFRDGAFDAMQHYQRVFGGELTRATFADYGMAEDPAEADKTMHSQLVTPTGWRLMGADTPSSMEHTPGGFSVSLSGEAEDAEHLHHCWDGLAEGGEVQEKLDVAPWGDEFGMLTDRFGVHWMVNIAGAPATDG</sequence>
<name>A0ABV7WDT0_9MICO</name>